<gene>
    <name evidence="1" type="ORF">HPB47_018045</name>
</gene>
<proteinExistence type="predicted"/>
<organism evidence="1 2">
    <name type="scientific">Ixodes persulcatus</name>
    <name type="common">Taiga tick</name>
    <dbReference type="NCBI Taxonomy" id="34615"/>
    <lineage>
        <taxon>Eukaryota</taxon>
        <taxon>Metazoa</taxon>
        <taxon>Ecdysozoa</taxon>
        <taxon>Arthropoda</taxon>
        <taxon>Chelicerata</taxon>
        <taxon>Arachnida</taxon>
        <taxon>Acari</taxon>
        <taxon>Parasitiformes</taxon>
        <taxon>Ixodida</taxon>
        <taxon>Ixodoidea</taxon>
        <taxon>Ixodidae</taxon>
        <taxon>Ixodinae</taxon>
        <taxon>Ixodes</taxon>
    </lineage>
</organism>
<protein>
    <submittedName>
        <fullName evidence="1">Uncharacterized protein</fullName>
    </submittedName>
</protein>
<sequence length="59" mass="6880">MGYTTAYVIPVGYFFTRYLKHDQLRIITLSVMKAVEEAGFLIVRIVTNNHQIKDSSHRH</sequence>
<name>A0AC60QP05_IXOPE</name>
<evidence type="ECO:0000313" key="1">
    <source>
        <dbReference type="EMBL" id="KAG0436268.1"/>
    </source>
</evidence>
<reference evidence="1 2" key="1">
    <citation type="journal article" date="2020" name="Cell">
        <title>Large-Scale Comparative Analyses of Tick Genomes Elucidate Their Genetic Diversity and Vector Capacities.</title>
        <authorList>
            <consortium name="Tick Genome and Microbiome Consortium (TIGMIC)"/>
            <person name="Jia N."/>
            <person name="Wang J."/>
            <person name="Shi W."/>
            <person name="Du L."/>
            <person name="Sun Y."/>
            <person name="Zhan W."/>
            <person name="Jiang J.F."/>
            <person name="Wang Q."/>
            <person name="Zhang B."/>
            <person name="Ji P."/>
            <person name="Bell-Sakyi L."/>
            <person name="Cui X.M."/>
            <person name="Yuan T.T."/>
            <person name="Jiang B.G."/>
            <person name="Yang W.F."/>
            <person name="Lam T.T."/>
            <person name="Chang Q.C."/>
            <person name="Ding S.J."/>
            <person name="Wang X.J."/>
            <person name="Zhu J.G."/>
            <person name="Ruan X.D."/>
            <person name="Zhao L."/>
            <person name="Wei J.T."/>
            <person name="Ye R.Z."/>
            <person name="Que T.C."/>
            <person name="Du C.H."/>
            <person name="Zhou Y.H."/>
            <person name="Cheng J.X."/>
            <person name="Dai P.F."/>
            <person name="Guo W.B."/>
            <person name="Han X.H."/>
            <person name="Huang E.J."/>
            <person name="Li L.F."/>
            <person name="Wei W."/>
            <person name="Gao Y.C."/>
            <person name="Liu J.Z."/>
            <person name="Shao H.Z."/>
            <person name="Wang X."/>
            <person name="Wang C.C."/>
            <person name="Yang T.C."/>
            <person name="Huo Q.B."/>
            <person name="Li W."/>
            <person name="Chen H.Y."/>
            <person name="Chen S.E."/>
            <person name="Zhou L.G."/>
            <person name="Ni X.B."/>
            <person name="Tian J.H."/>
            <person name="Sheng Y."/>
            <person name="Liu T."/>
            <person name="Pan Y.S."/>
            <person name="Xia L.Y."/>
            <person name="Li J."/>
            <person name="Zhao F."/>
            <person name="Cao W.C."/>
        </authorList>
    </citation>
    <scope>NUCLEOTIDE SEQUENCE [LARGE SCALE GENOMIC DNA]</scope>
    <source>
        <strain evidence="1">Iper-2018</strain>
    </source>
</reference>
<accession>A0AC60QP05</accession>
<evidence type="ECO:0000313" key="2">
    <source>
        <dbReference type="Proteomes" id="UP000805193"/>
    </source>
</evidence>
<dbReference type="EMBL" id="JABSTQ010007078">
    <property type="protein sequence ID" value="KAG0436268.1"/>
    <property type="molecule type" value="Genomic_DNA"/>
</dbReference>
<dbReference type="Proteomes" id="UP000805193">
    <property type="component" value="Unassembled WGS sequence"/>
</dbReference>
<comment type="caution">
    <text evidence="1">The sequence shown here is derived from an EMBL/GenBank/DDBJ whole genome shotgun (WGS) entry which is preliminary data.</text>
</comment>
<keyword evidence="2" id="KW-1185">Reference proteome</keyword>